<accession>A0ABQ2FLD3</accession>
<dbReference type="Pfam" id="PF05656">
    <property type="entry name" value="DUF805"/>
    <property type="match status" value="1"/>
</dbReference>
<feature type="transmembrane region" description="Helical" evidence="2">
    <location>
        <begin position="85"/>
        <end position="105"/>
    </location>
</feature>
<organism evidence="3 4">
    <name type="scientific">Deinococcus radiotolerans</name>
    <dbReference type="NCBI Taxonomy" id="1309407"/>
    <lineage>
        <taxon>Bacteria</taxon>
        <taxon>Thermotogati</taxon>
        <taxon>Deinococcota</taxon>
        <taxon>Deinococci</taxon>
        <taxon>Deinococcales</taxon>
        <taxon>Deinococcaceae</taxon>
        <taxon>Deinococcus</taxon>
    </lineage>
</organism>
<evidence type="ECO:0000256" key="2">
    <source>
        <dbReference type="SAM" id="Phobius"/>
    </source>
</evidence>
<dbReference type="RefSeq" id="WP_189069340.1">
    <property type="nucleotide sequence ID" value="NZ_BMPE01000006.1"/>
</dbReference>
<reference evidence="4" key="1">
    <citation type="journal article" date="2019" name="Int. J. Syst. Evol. Microbiol.">
        <title>The Global Catalogue of Microorganisms (GCM) 10K type strain sequencing project: providing services to taxonomists for standard genome sequencing and annotation.</title>
        <authorList>
            <consortium name="The Broad Institute Genomics Platform"/>
            <consortium name="The Broad Institute Genome Sequencing Center for Infectious Disease"/>
            <person name="Wu L."/>
            <person name="Ma J."/>
        </authorList>
    </citation>
    <scope>NUCLEOTIDE SEQUENCE [LARGE SCALE GENOMIC DNA]</scope>
    <source>
        <strain evidence="4">JCM 19173</strain>
    </source>
</reference>
<evidence type="ECO:0000313" key="4">
    <source>
        <dbReference type="Proteomes" id="UP000604341"/>
    </source>
</evidence>
<dbReference type="EMBL" id="BMPE01000006">
    <property type="protein sequence ID" value="GGL05319.1"/>
    <property type="molecule type" value="Genomic_DNA"/>
</dbReference>
<dbReference type="PANTHER" id="PTHR34980">
    <property type="entry name" value="INNER MEMBRANE PROTEIN-RELATED-RELATED"/>
    <property type="match status" value="1"/>
</dbReference>
<gene>
    <name evidence="3" type="ORF">GCM10010844_25100</name>
</gene>
<sequence length="133" mass="14753">MNEFMEVVTRKYAQFTGRARRREYWMFALVGIILSLILRVLDYILGLSADAFSGGALTAVGNLALLVPHLAVASRRLHDTGRSGWWQLIGFIPLIGTVALIVFLATDSAEGGNKWGPNPKAPARRREMPARSW</sequence>
<feature type="compositionally biased region" description="Basic and acidic residues" evidence="1">
    <location>
        <begin position="124"/>
        <end position="133"/>
    </location>
</feature>
<feature type="transmembrane region" description="Helical" evidence="2">
    <location>
        <begin position="24"/>
        <end position="45"/>
    </location>
</feature>
<keyword evidence="2" id="KW-0472">Membrane</keyword>
<comment type="caution">
    <text evidence="3">The sequence shown here is derived from an EMBL/GenBank/DDBJ whole genome shotgun (WGS) entry which is preliminary data.</text>
</comment>
<keyword evidence="3" id="KW-0031">Aminopeptidase</keyword>
<keyword evidence="3" id="KW-0378">Hydrolase</keyword>
<proteinExistence type="predicted"/>
<name>A0ABQ2FLD3_9DEIO</name>
<feature type="region of interest" description="Disordered" evidence="1">
    <location>
        <begin position="114"/>
        <end position="133"/>
    </location>
</feature>
<dbReference type="GO" id="GO:0004177">
    <property type="term" value="F:aminopeptidase activity"/>
    <property type="evidence" value="ECO:0007669"/>
    <property type="project" value="UniProtKB-KW"/>
</dbReference>
<keyword evidence="2" id="KW-0812">Transmembrane</keyword>
<keyword evidence="3" id="KW-0645">Protease</keyword>
<evidence type="ECO:0000256" key="1">
    <source>
        <dbReference type="SAM" id="MobiDB-lite"/>
    </source>
</evidence>
<dbReference type="InterPro" id="IPR008523">
    <property type="entry name" value="DUF805"/>
</dbReference>
<feature type="transmembrane region" description="Helical" evidence="2">
    <location>
        <begin position="51"/>
        <end position="73"/>
    </location>
</feature>
<keyword evidence="4" id="KW-1185">Reference proteome</keyword>
<evidence type="ECO:0000313" key="3">
    <source>
        <dbReference type="EMBL" id="GGL05319.1"/>
    </source>
</evidence>
<keyword evidence="2" id="KW-1133">Transmembrane helix</keyword>
<dbReference type="PANTHER" id="PTHR34980:SF2">
    <property type="entry name" value="INNER MEMBRANE PROTEIN YHAH-RELATED"/>
    <property type="match status" value="1"/>
</dbReference>
<dbReference type="Proteomes" id="UP000604341">
    <property type="component" value="Unassembled WGS sequence"/>
</dbReference>
<protein>
    <submittedName>
        <fullName evidence="3">Aminopeptidase</fullName>
    </submittedName>
</protein>